<accession>A0A6C8GHF7</accession>
<reference evidence="2 3" key="1">
    <citation type="journal article" date="2011" name="BMC Genomics">
        <title>Genome sequencing reveals diversification of virulence factor content and possible host adaptation in distinct subpopulations of Salmonella enterica.</title>
        <authorList>
            <person name="den Bakker H.C."/>
            <person name="Moreno Switt A.I."/>
            <person name="Govoni G."/>
            <person name="Cummings C.A."/>
            <person name="Ranieri M.L."/>
            <person name="Degoricija L."/>
            <person name="Hoelzer K."/>
            <person name="Rodriguez-Rivera L.D."/>
            <person name="Brown S."/>
            <person name="Bolchacova E."/>
            <person name="Furtado M.R."/>
            <person name="Wiedmann M."/>
        </authorList>
    </citation>
    <scope>NUCLEOTIDE SEQUENCE [LARGE SCALE GENOMIC DNA]</scope>
    <source>
        <strain evidence="2 3">A4-669</strain>
    </source>
</reference>
<evidence type="ECO:0000256" key="1">
    <source>
        <dbReference type="SAM" id="MobiDB-lite"/>
    </source>
</evidence>
<dbReference type="Proteomes" id="UP000004906">
    <property type="component" value="Unassembled WGS sequence"/>
</dbReference>
<sequence>MIKPTESSSPVRRHPLNTIKKAPERPKHNKKGAGAAPERLF</sequence>
<dbReference type="EMBL" id="AFCI01001521">
    <property type="protein sequence ID" value="EHC31930.1"/>
    <property type="molecule type" value="Genomic_DNA"/>
</dbReference>
<dbReference type="AlphaFoldDB" id="A0A6C8GHF7"/>
<feature type="region of interest" description="Disordered" evidence="1">
    <location>
        <begin position="1"/>
        <end position="41"/>
    </location>
</feature>
<evidence type="ECO:0000313" key="3">
    <source>
        <dbReference type="Proteomes" id="UP000004906"/>
    </source>
</evidence>
<feature type="compositionally biased region" description="Polar residues" evidence="1">
    <location>
        <begin position="1"/>
        <end position="10"/>
    </location>
</feature>
<comment type="caution">
    <text evidence="2">The sequence shown here is derived from an EMBL/GenBank/DDBJ whole genome shotgun (WGS) entry which is preliminary data.</text>
</comment>
<gene>
    <name evidence="2" type="ORF">LTSEADE_4550</name>
</gene>
<name>A0A6C8GHF7_SALET</name>
<protein>
    <submittedName>
        <fullName evidence="2">Uncharacterized protein</fullName>
    </submittedName>
</protein>
<proteinExistence type="predicted"/>
<evidence type="ECO:0000313" key="2">
    <source>
        <dbReference type="EMBL" id="EHC31930.1"/>
    </source>
</evidence>
<organism evidence="2 3">
    <name type="scientific">Salmonella enterica subsp. enterica serovar Adelaide str. A4-669</name>
    <dbReference type="NCBI Taxonomy" id="913063"/>
    <lineage>
        <taxon>Bacteria</taxon>
        <taxon>Pseudomonadati</taxon>
        <taxon>Pseudomonadota</taxon>
        <taxon>Gammaproteobacteria</taxon>
        <taxon>Enterobacterales</taxon>
        <taxon>Enterobacteriaceae</taxon>
        <taxon>Salmonella</taxon>
    </lineage>
</organism>